<accession>G0S1I6</accession>
<name>G0S1I6_CHATD</name>
<dbReference type="Proteomes" id="UP000008066">
    <property type="component" value="Unassembled WGS sequence"/>
</dbReference>
<dbReference type="HOGENOM" id="CLU_572369_0_0_1"/>
<dbReference type="EMBL" id="GL988039">
    <property type="protein sequence ID" value="EGS22896.1"/>
    <property type="molecule type" value="Genomic_DNA"/>
</dbReference>
<feature type="compositionally biased region" description="Low complexity" evidence="2">
    <location>
        <begin position="388"/>
        <end position="398"/>
    </location>
</feature>
<feature type="compositionally biased region" description="Basic and acidic residues" evidence="2">
    <location>
        <begin position="399"/>
        <end position="416"/>
    </location>
</feature>
<dbReference type="RefSeq" id="XP_006691888.1">
    <property type="nucleotide sequence ID" value="XM_006691825.1"/>
</dbReference>
<evidence type="ECO:0000256" key="2">
    <source>
        <dbReference type="SAM" id="MobiDB-lite"/>
    </source>
</evidence>
<keyword evidence="1" id="KW-0175">Coiled coil</keyword>
<dbReference type="AlphaFoldDB" id="G0S1I6"/>
<sequence>MGENDNELLHELEQAQAQATYEIELLQDLGQTKAEAQTQAQGQPQDKPQPSYSIDLLEELEQTQAQAQAQASKLERVKHGTSVALDLLLKREEEVAKLQQKIKELEDAFVFECLRDPEKEEEIIRLKARIEELEEKERALINAEKKGQMEEGVVVAAMEQMGKCVEKWVNKWFGACKLVIDKEKTPEDVLHCLRRLLPQFHGLMSSPPRLVQAFVTVVLSKSIFMRMYPGVKQKYDNAIKDMLEVFKEYHIPPELVSTWRVNTTSMFELAPLEPATSTFVNNIAVSILNVLNIITRTEWTLDPETLQEQRERRFLDLRTIARHAVDWTRKFAEQKTVYRLVNPKITTLFMGEYMTDVDEEEPGTTVEGYNVLGLPGPSIPKPQQNVGSSKQQQTSESSSLKEGEIKEEPGNDKKSNELVTAENSESHVLGKRKREEAHPRRLKCVLWPGLAKVVVDEVPGVNDEKVEVILKARVWCN</sequence>
<keyword evidence="4" id="KW-1185">Reference proteome</keyword>
<dbReference type="GeneID" id="18255411"/>
<organism evidence="4">
    <name type="scientific">Chaetomium thermophilum (strain DSM 1495 / CBS 144.50 / IMI 039719)</name>
    <name type="common">Thermochaetoides thermophila</name>
    <dbReference type="NCBI Taxonomy" id="759272"/>
    <lineage>
        <taxon>Eukaryota</taxon>
        <taxon>Fungi</taxon>
        <taxon>Dikarya</taxon>
        <taxon>Ascomycota</taxon>
        <taxon>Pezizomycotina</taxon>
        <taxon>Sordariomycetes</taxon>
        <taxon>Sordariomycetidae</taxon>
        <taxon>Sordariales</taxon>
        <taxon>Chaetomiaceae</taxon>
        <taxon>Thermochaetoides</taxon>
    </lineage>
</organism>
<proteinExistence type="predicted"/>
<feature type="compositionally biased region" description="Polar residues" evidence="2">
    <location>
        <begin position="34"/>
        <end position="52"/>
    </location>
</feature>
<reference evidence="3 4" key="1">
    <citation type="journal article" date="2011" name="Cell">
        <title>Insight into structure and assembly of the nuclear pore complex by utilizing the genome of a eukaryotic thermophile.</title>
        <authorList>
            <person name="Amlacher S."/>
            <person name="Sarges P."/>
            <person name="Flemming D."/>
            <person name="van Noort V."/>
            <person name="Kunze R."/>
            <person name="Devos D.P."/>
            <person name="Arumugam M."/>
            <person name="Bork P."/>
            <person name="Hurt E."/>
        </authorList>
    </citation>
    <scope>NUCLEOTIDE SEQUENCE [LARGE SCALE GENOMIC DNA]</scope>
    <source>
        <strain evidence="4">DSM 1495 / CBS 144.50 / IMI 039719</strain>
    </source>
</reference>
<dbReference type="KEGG" id="cthr:CTHT_0013730"/>
<gene>
    <name evidence="3" type="ORF">CTHT_0013730</name>
</gene>
<evidence type="ECO:0000256" key="1">
    <source>
        <dbReference type="SAM" id="Coils"/>
    </source>
</evidence>
<feature type="region of interest" description="Disordered" evidence="2">
    <location>
        <begin position="32"/>
        <end position="52"/>
    </location>
</feature>
<evidence type="ECO:0000313" key="3">
    <source>
        <dbReference type="EMBL" id="EGS22896.1"/>
    </source>
</evidence>
<feature type="region of interest" description="Disordered" evidence="2">
    <location>
        <begin position="359"/>
        <end position="434"/>
    </location>
</feature>
<evidence type="ECO:0000313" key="4">
    <source>
        <dbReference type="Proteomes" id="UP000008066"/>
    </source>
</evidence>
<protein>
    <submittedName>
        <fullName evidence="3">Uncharacterized protein</fullName>
    </submittedName>
</protein>
<feature type="coiled-coil region" evidence="1">
    <location>
        <begin position="57"/>
        <end position="146"/>
    </location>
</feature>